<reference evidence="3 4" key="1">
    <citation type="submission" date="2018-01" db="EMBL/GenBank/DDBJ databases">
        <title>Draft genome sequence of Paucibacter aquatile CR182 isolated from freshwater of the Nakdong River.</title>
        <authorList>
            <person name="Choi A."/>
            <person name="Chung E.J."/>
        </authorList>
    </citation>
    <scope>NUCLEOTIDE SEQUENCE [LARGE SCALE GENOMIC DNA]</scope>
    <source>
        <strain evidence="3 4">CR182</strain>
    </source>
</reference>
<dbReference type="AlphaFoldDB" id="A0A2N8KUE5"/>
<dbReference type="EMBL" id="POSP01000003">
    <property type="protein sequence ID" value="PND37076.1"/>
    <property type="molecule type" value="Genomic_DNA"/>
</dbReference>
<dbReference type="PROSITE" id="PS50835">
    <property type="entry name" value="IG_LIKE"/>
    <property type="match status" value="2"/>
</dbReference>
<dbReference type="PANTHER" id="PTHR10075:SF14">
    <property type="entry name" value="CELL ADHESION MOLECULE DSCAM2-RELATED"/>
    <property type="match status" value="1"/>
</dbReference>
<organism evidence="3 4">
    <name type="scientific">Kinneretia aquatilis</name>
    <dbReference type="NCBI Taxonomy" id="2070761"/>
    <lineage>
        <taxon>Bacteria</taxon>
        <taxon>Pseudomonadati</taxon>
        <taxon>Pseudomonadota</taxon>
        <taxon>Betaproteobacteria</taxon>
        <taxon>Burkholderiales</taxon>
        <taxon>Sphaerotilaceae</taxon>
        <taxon>Roseateles</taxon>
    </lineage>
</organism>
<accession>A0A2N8KUE5</accession>
<dbReference type="PANTHER" id="PTHR10075">
    <property type="entry name" value="BASIGIN RELATED"/>
    <property type="match status" value="1"/>
</dbReference>
<proteinExistence type="predicted"/>
<evidence type="ECO:0000256" key="1">
    <source>
        <dbReference type="ARBA" id="ARBA00023319"/>
    </source>
</evidence>
<keyword evidence="4" id="KW-1185">Reference proteome</keyword>
<dbReference type="Proteomes" id="UP000235916">
    <property type="component" value="Unassembled WGS sequence"/>
</dbReference>
<protein>
    <recommendedName>
        <fullName evidence="2">Ig-like domain-containing protein</fullName>
    </recommendedName>
</protein>
<dbReference type="InterPro" id="IPR013783">
    <property type="entry name" value="Ig-like_fold"/>
</dbReference>
<evidence type="ECO:0000313" key="4">
    <source>
        <dbReference type="Proteomes" id="UP000235916"/>
    </source>
</evidence>
<evidence type="ECO:0000259" key="2">
    <source>
        <dbReference type="PROSITE" id="PS50835"/>
    </source>
</evidence>
<dbReference type="SUPFAM" id="SSF48726">
    <property type="entry name" value="Immunoglobulin"/>
    <property type="match status" value="2"/>
</dbReference>
<dbReference type="Gene3D" id="2.60.40.10">
    <property type="entry name" value="Immunoglobulins"/>
    <property type="match status" value="2"/>
</dbReference>
<dbReference type="InterPro" id="IPR036179">
    <property type="entry name" value="Ig-like_dom_sf"/>
</dbReference>
<dbReference type="Pfam" id="PF13927">
    <property type="entry name" value="Ig_3"/>
    <property type="match status" value="1"/>
</dbReference>
<dbReference type="Pfam" id="PF09471">
    <property type="entry name" value="Peptidase_M64"/>
    <property type="match status" value="1"/>
</dbReference>
<keyword evidence="1" id="KW-0393">Immunoglobulin domain</keyword>
<dbReference type="Gene3D" id="3.40.390.10">
    <property type="entry name" value="Collagenase (Catalytic Domain)"/>
    <property type="match status" value="1"/>
</dbReference>
<feature type="domain" description="Ig-like" evidence="2">
    <location>
        <begin position="537"/>
        <end position="618"/>
    </location>
</feature>
<dbReference type="SUPFAM" id="SSF89260">
    <property type="entry name" value="Collagen-binding domain"/>
    <property type="match status" value="1"/>
</dbReference>
<feature type="domain" description="Ig-like" evidence="2">
    <location>
        <begin position="448"/>
        <end position="528"/>
    </location>
</feature>
<dbReference type="InterPro" id="IPR019026">
    <property type="entry name" value="Peptidase_M64_IgA"/>
</dbReference>
<evidence type="ECO:0000313" key="3">
    <source>
        <dbReference type="EMBL" id="PND37076.1"/>
    </source>
</evidence>
<dbReference type="SMART" id="SM00409">
    <property type="entry name" value="IG"/>
    <property type="match status" value="2"/>
</dbReference>
<dbReference type="Gene3D" id="2.60.120.380">
    <property type="match status" value="1"/>
</dbReference>
<dbReference type="InterPro" id="IPR024079">
    <property type="entry name" value="MetalloPept_cat_dom_sf"/>
</dbReference>
<gene>
    <name evidence="3" type="ORF">C1O66_05665</name>
</gene>
<comment type="caution">
    <text evidence="3">The sequence shown here is derived from an EMBL/GenBank/DDBJ whole genome shotgun (WGS) entry which is preliminary data.</text>
</comment>
<name>A0A2N8KUE5_9BURK</name>
<dbReference type="InterPro" id="IPR007110">
    <property type="entry name" value="Ig-like_dom"/>
</dbReference>
<sequence>MGHPLDRNRWSMPMKHWNPLTLSIPGAALALFAVTAQAQDLLLRLSADASLGTTSLDISHAQRGSFAQPGARQKPREGELLVIGRNAQGQELFRRAVANPSRKTAEIFNETTGQIELSRPLAARGAIELSVPEPAQLASLELSEYRSQAGLSATPGRRLSRKELDALVQRSAQQNTLAATAVPTGSTLLWESGSSAQRMDIVIIGDGFTRAEMPAWQTAAQRVSDGILADPLFARFKGALNIRRVDIESAQSGVSEGGVVRNSALGSQLGCFNIARLVCTDEAKVLAAVSAVAPANGRDVIIVLVNSPTYAGAASGNIGGFSLHPQSIEIALHEIGHAAFQLADEYDNGTCDTSSEPRAANVTRVATRNGVKWAPLIAATTPVPTNPGSVSNGTVGVFQGADYCPSGKYRPTETSRMRALSNPWHAVNEARAKAVFDSYTGGAGDALPVISSQPRSVTVNAGQSASFSVSASGNGLSYQWRKNGTAIAGATAASYSTGPTSLSDNGAQFSVLVSNSAGSLSSAAATLTVRNSDAVPPSISTQPSNVSVRAGSPASFSVTAAGTGPLSYQWRKNGSAIAGATAASYSIAAAASADNGAQFSVTISNSAGSVTSANATLTVTSDNSGSSTVNGTLAAGASLTYPSGSPGYHQSSAGGKFSATLKGPAGADFDLYLYKWNGSGWAVVAKSEGPDANEAFSYNGTAGYYYLQLSSYAGSGAFTLSYTLPK</sequence>
<dbReference type="GO" id="GO:0008237">
    <property type="term" value="F:metallopeptidase activity"/>
    <property type="evidence" value="ECO:0007669"/>
    <property type="project" value="InterPro"/>
</dbReference>
<dbReference type="InterPro" id="IPR003599">
    <property type="entry name" value="Ig_sub"/>
</dbReference>